<organism evidence="3">
    <name type="scientific">Grammatophora oceanica</name>
    <dbReference type="NCBI Taxonomy" id="210454"/>
    <lineage>
        <taxon>Eukaryota</taxon>
        <taxon>Sar</taxon>
        <taxon>Stramenopiles</taxon>
        <taxon>Ochrophyta</taxon>
        <taxon>Bacillariophyta</taxon>
        <taxon>Fragilariophyceae</taxon>
        <taxon>Fragilariophycidae</taxon>
        <taxon>Rhabdonematales</taxon>
        <taxon>Grammatophoraceae</taxon>
        <taxon>Grammatophora</taxon>
    </lineage>
</organism>
<dbReference type="PANTHER" id="PTHR24121">
    <property type="entry name" value="NO MECHANORECEPTOR POTENTIAL C, ISOFORM D-RELATED"/>
    <property type="match status" value="1"/>
</dbReference>
<dbReference type="AlphaFoldDB" id="A0A7S1Y6M1"/>
<dbReference type="PANTHER" id="PTHR24121:SF21">
    <property type="entry name" value="ANKYRIN REPEAT FAMILY PROTEIN"/>
    <property type="match status" value="1"/>
</dbReference>
<accession>A0A7S1Y6M1</accession>
<dbReference type="PROSITE" id="PS50088">
    <property type="entry name" value="ANK_REPEAT"/>
    <property type="match status" value="1"/>
</dbReference>
<keyword evidence="1" id="KW-0040">ANK repeat</keyword>
<evidence type="ECO:0000313" key="3">
    <source>
        <dbReference type="EMBL" id="CAD9280654.1"/>
    </source>
</evidence>
<proteinExistence type="predicted"/>
<dbReference type="EMBL" id="HBGK01018974">
    <property type="protein sequence ID" value="CAD9280654.1"/>
    <property type="molecule type" value="Transcribed_RNA"/>
</dbReference>
<dbReference type="InterPro" id="IPR036770">
    <property type="entry name" value="Ankyrin_rpt-contain_sf"/>
</dbReference>
<protein>
    <submittedName>
        <fullName evidence="3">Uncharacterized protein</fullName>
    </submittedName>
</protein>
<dbReference type="Gene3D" id="1.25.40.20">
    <property type="entry name" value="Ankyrin repeat-containing domain"/>
    <property type="match status" value="2"/>
</dbReference>
<reference evidence="3" key="1">
    <citation type="submission" date="2021-01" db="EMBL/GenBank/DDBJ databases">
        <authorList>
            <person name="Corre E."/>
            <person name="Pelletier E."/>
            <person name="Niang G."/>
            <person name="Scheremetjew M."/>
            <person name="Finn R."/>
            <person name="Kale V."/>
            <person name="Holt S."/>
            <person name="Cochrane G."/>
            <person name="Meng A."/>
            <person name="Brown T."/>
            <person name="Cohen L."/>
        </authorList>
    </citation>
    <scope>NUCLEOTIDE SEQUENCE</scope>
    <source>
        <strain evidence="3">CCMP 410</strain>
    </source>
</reference>
<evidence type="ECO:0000256" key="1">
    <source>
        <dbReference type="PROSITE-ProRule" id="PRU00023"/>
    </source>
</evidence>
<dbReference type="PROSITE" id="PS50297">
    <property type="entry name" value="ANK_REP_REGION"/>
    <property type="match status" value="1"/>
</dbReference>
<sequence length="589" mass="64623">MATTTPLLRLLDSWMSRNDRQVQEVYTEIQTCIPHLRLVHPSPTSVLQTLLDHSPSLATIASEQDGSLPLHFAASLGNVAVASMIYSKFPSATSTPNKKGKIPLHYAAREGRSEVVNFLLSVDPDSAAIRSEKDKLALHFAAGEGHVEVVRALLRVNPSGASILSAKGKLPIHFASRWGHMQIAHDLLSLSPRGIREVDFEGSLPIHEAAREGQVVMAQMLMERYPHSLTTANFRGEIPLFCAVRRAQPELALVLALLEGWPLGGKVILQSVSEEDNVNDWDPVVLELCLRGAVENFNGCHLVAGRTRRVCNVHNITISRINEDAKPSSCCTTNACREAKANGEMGPTSGQRCCRPRRRIHPGLQEEPKVSHSASLPRPERPKSPFIEVATAAPGNKRPAAKTSSKSKRVRCDTSGAGDDRCDCCDGHCRCPFLPIHAALLARVDVSVLKLVMERGNLNAFLGHADCQRQLPLHLACSYATDEAKVKVVLERIMKPYPSAVVCQDNMGRLPFHVAVEWNAHPLLIEALAELNRASVLAPFNLTPSGRKRPPFWVAAANDCDLSTIHYLLRLDPGIIKKIRSKSGRRNLL</sequence>
<dbReference type="InterPro" id="IPR002110">
    <property type="entry name" value="Ankyrin_rpt"/>
</dbReference>
<feature type="region of interest" description="Disordered" evidence="2">
    <location>
        <begin position="392"/>
        <end position="417"/>
    </location>
</feature>
<dbReference type="SUPFAM" id="SSF48403">
    <property type="entry name" value="Ankyrin repeat"/>
    <property type="match status" value="1"/>
</dbReference>
<name>A0A7S1Y6M1_9STRA</name>
<feature type="repeat" description="ANK" evidence="1">
    <location>
        <begin position="99"/>
        <end position="131"/>
    </location>
</feature>
<gene>
    <name evidence="3" type="ORF">GOCE00092_LOCUS9564</name>
</gene>
<dbReference type="SMART" id="SM00248">
    <property type="entry name" value="ANK"/>
    <property type="match status" value="10"/>
</dbReference>
<dbReference type="Pfam" id="PF12796">
    <property type="entry name" value="Ank_2"/>
    <property type="match status" value="2"/>
</dbReference>
<evidence type="ECO:0000256" key="2">
    <source>
        <dbReference type="SAM" id="MobiDB-lite"/>
    </source>
</evidence>
<feature type="region of interest" description="Disordered" evidence="2">
    <location>
        <begin position="364"/>
        <end position="383"/>
    </location>
</feature>